<feature type="transmembrane region" description="Helical" evidence="9">
    <location>
        <begin position="171"/>
        <end position="192"/>
    </location>
</feature>
<dbReference type="InterPro" id="IPR036890">
    <property type="entry name" value="HATPase_C_sf"/>
</dbReference>
<gene>
    <name evidence="13" type="ORF">N8K70_16780</name>
</gene>
<feature type="transmembrane region" description="Helical" evidence="9">
    <location>
        <begin position="33"/>
        <end position="57"/>
    </location>
</feature>
<dbReference type="GO" id="GO:0046983">
    <property type="term" value="F:protein dimerization activity"/>
    <property type="evidence" value="ECO:0007669"/>
    <property type="project" value="InterPro"/>
</dbReference>
<evidence type="ECO:0000256" key="3">
    <source>
        <dbReference type="ARBA" id="ARBA00022553"/>
    </source>
</evidence>
<keyword evidence="9" id="KW-0472">Membrane</keyword>
<dbReference type="InterPro" id="IPR055558">
    <property type="entry name" value="DUF7134"/>
</dbReference>
<dbReference type="RefSeq" id="WP_317139499.1">
    <property type="nucleotide sequence ID" value="NZ_CP118157.1"/>
</dbReference>
<keyword evidence="14" id="KW-1185">Reference proteome</keyword>
<dbReference type="EC" id="2.7.13.3" evidence="2"/>
<keyword evidence="8" id="KW-0902">Two-component regulatory system</keyword>
<dbReference type="InterPro" id="IPR011712">
    <property type="entry name" value="Sig_transdc_His_kin_sub3_dim/P"/>
</dbReference>
<evidence type="ECO:0000256" key="4">
    <source>
        <dbReference type="ARBA" id="ARBA00022679"/>
    </source>
</evidence>
<name>A0AA97FHZ7_9MICO</name>
<dbReference type="Gene3D" id="3.30.565.10">
    <property type="entry name" value="Histidine kinase-like ATPase, C-terminal domain"/>
    <property type="match status" value="1"/>
</dbReference>
<evidence type="ECO:0000259" key="12">
    <source>
        <dbReference type="Pfam" id="PF23539"/>
    </source>
</evidence>
<sequence length="438" mass="46949">MNAVTASLGPVENDAGSDLLERTVTRQDLRRDAVLGAALFGAAVISIALASVSGAFLTRPENAGWSLLASAFMTLPLGLRRRLPVTVTVVVCGAYFVAVSLQFPELYVSQVAIFIAIFTIGAWLDDRRRAAMARVLITAAMFLWLLVTTFVGATDTEALEESFAGALSPYLAYMLLIWLVNAAYFGGAYYMGDRAYTAARTKAILQRRTRELEEERERTAAQAVALDRVRIARELHDVVAHHVSAMGVQAGAARTVIDGDPEAARSALAVVEDSARSAIAELHHLLDTLRTADGDPDFSAGAPSTLRLESLRSLAEAMTASGTPTNHVVVGEPVPVPDLVQVNLYRVAQEALTNARRHGGPDATAEVRVRYTDESVELEVTNAGRIALDARPGLGQLGMRERAIASGGTLELRARDRGGYLVRVTVPLTSDRRVTAAA</sequence>
<proteinExistence type="predicted"/>
<evidence type="ECO:0000313" key="13">
    <source>
        <dbReference type="EMBL" id="WOF23028.1"/>
    </source>
</evidence>
<evidence type="ECO:0000256" key="6">
    <source>
        <dbReference type="ARBA" id="ARBA00022777"/>
    </source>
</evidence>
<feature type="transmembrane region" description="Helical" evidence="9">
    <location>
        <begin position="107"/>
        <end position="124"/>
    </location>
</feature>
<dbReference type="KEGG" id="mbet:N8K70_16780"/>
<evidence type="ECO:0000259" key="11">
    <source>
        <dbReference type="Pfam" id="PF07730"/>
    </source>
</evidence>
<evidence type="ECO:0000313" key="14">
    <source>
        <dbReference type="Proteomes" id="UP001305498"/>
    </source>
</evidence>
<dbReference type="InterPro" id="IPR003594">
    <property type="entry name" value="HATPase_dom"/>
</dbReference>
<dbReference type="GO" id="GO:0005524">
    <property type="term" value="F:ATP binding"/>
    <property type="evidence" value="ECO:0007669"/>
    <property type="project" value="UniProtKB-KW"/>
</dbReference>
<dbReference type="Pfam" id="PF02518">
    <property type="entry name" value="HATPase_c"/>
    <property type="match status" value="1"/>
</dbReference>
<feature type="domain" description="DUF7134" evidence="12">
    <location>
        <begin position="26"/>
        <end position="179"/>
    </location>
</feature>
<evidence type="ECO:0000256" key="2">
    <source>
        <dbReference type="ARBA" id="ARBA00012438"/>
    </source>
</evidence>
<evidence type="ECO:0000256" key="8">
    <source>
        <dbReference type="ARBA" id="ARBA00023012"/>
    </source>
</evidence>
<keyword evidence="9" id="KW-0812">Transmembrane</keyword>
<organism evidence="13 14">
    <name type="scientific">Microbacterium betulae</name>
    <dbReference type="NCBI Taxonomy" id="2981139"/>
    <lineage>
        <taxon>Bacteria</taxon>
        <taxon>Bacillati</taxon>
        <taxon>Actinomycetota</taxon>
        <taxon>Actinomycetes</taxon>
        <taxon>Micrococcales</taxon>
        <taxon>Microbacteriaceae</taxon>
        <taxon>Microbacterium</taxon>
    </lineage>
</organism>
<comment type="catalytic activity">
    <reaction evidence="1">
        <text>ATP + protein L-histidine = ADP + protein N-phospho-L-histidine.</text>
        <dbReference type="EC" id="2.7.13.3"/>
    </reaction>
</comment>
<dbReference type="CDD" id="cd16917">
    <property type="entry name" value="HATPase_UhpB-NarQ-NarX-like"/>
    <property type="match status" value="1"/>
</dbReference>
<keyword evidence="5" id="KW-0547">Nucleotide-binding</keyword>
<feature type="transmembrane region" description="Helical" evidence="9">
    <location>
        <begin position="63"/>
        <end position="79"/>
    </location>
</feature>
<feature type="domain" description="Signal transduction histidine kinase subgroup 3 dimerisation and phosphoacceptor" evidence="11">
    <location>
        <begin position="228"/>
        <end position="292"/>
    </location>
</feature>
<keyword evidence="7" id="KW-0067">ATP-binding</keyword>
<keyword evidence="4" id="KW-0808">Transferase</keyword>
<evidence type="ECO:0000256" key="5">
    <source>
        <dbReference type="ARBA" id="ARBA00022741"/>
    </source>
</evidence>
<dbReference type="GO" id="GO:0000155">
    <property type="term" value="F:phosphorelay sensor kinase activity"/>
    <property type="evidence" value="ECO:0007669"/>
    <property type="project" value="InterPro"/>
</dbReference>
<dbReference type="Proteomes" id="UP001305498">
    <property type="component" value="Chromosome"/>
</dbReference>
<keyword evidence="9" id="KW-1133">Transmembrane helix</keyword>
<dbReference type="Pfam" id="PF23539">
    <property type="entry name" value="DUF7134"/>
    <property type="match status" value="1"/>
</dbReference>
<feature type="domain" description="Histidine kinase/HSP90-like ATPase" evidence="10">
    <location>
        <begin position="341"/>
        <end position="429"/>
    </location>
</feature>
<accession>A0AA97FHZ7</accession>
<evidence type="ECO:0000259" key="10">
    <source>
        <dbReference type="Pfam" id="PF02518"/>
    </source>
</evidence>
<dbReference type="AlphaFoldDB" id="A0AA97FHZ7"/>
<dbReference type="Gene3D" id="1.20.5.1930">
    <property type="match status" value="1"/>
</dbReference>
<reference evidence="13 14" key="1">
    <citation type="submission" date="2023-02" db="EMBL/GenBank/DDBJ databases">
        <title>Microbacterium betulae sp. nov., isolated from birch wood.</title>
        <authorList>
            <person name="Pasciak M."/>
            <person name="Pawlik K.J."/>
            <person name="Martynowski D."/>
            <person name="Laczmanski L."/>
            <person name="Ciekot J."/>
            <person name="Szponar B."/>
            <person name="Wojcik-Fatla A."/>
            <person name="Mackiewicz B."/>
            <person name="Farian E."/>
            <person name="Cholewa G."/>
            <person name="Cholewa A."/>
            <person name="Dutkiewicz J."/>
        </authorList>
    </citation>
    <scope>NUCLEOTIDE SEQUENCE [LARGE SCALE GENOMIC DNA]</scope>
    <source>
        <strain evidence="13 14">AB</strain>
    </source>
</reference>
<dbReference type="PANTHER" id="PTHR24421">
    <property type="entry name" value="NITRATE/NITRITE SENSOR PROTEIN NARX-RELATED"/>
    <property type="match status" value="1"/>
</dbReference>
<keyword evidence="3" id="KW-0597">Phosphoprotein</keyword>
<dbReference type="InterPro" id="IPR050482">
    <property type="entry name" value="Sensor_HK_TwoCompSys"/>
</dbReference>
<protein>
    <recommendedName>
        <fullName evidence="2">histidine kinase</fullName>
        <ecNumber evidence="2">2.7.13.3</ecNumber>
    </recommendedName>
</protein>
<dbReference type="PANTHER" id="PTHR24421:SF10">
    <property type="entry name" value="NITRATE_NITRITE SENSOR PROTEIN NARQ"/>
    <property type="match status" value="1"/>
</dbReference>
<evidence type="ECO:0000256" key="7">
    <source>
        <dbReference type="ARBA" id="ARBA00022840"/>
    </source>
</evidence>
<evidence type="ECO:0000256" key="1">
    <source>
        <dbReference type="ARBA" id="ARBA00000085"/>
    </source>
</evidence>
<keyword evidence="6 13" id="KW-0418">Kinase</keyword>
<feature type="transmembrane region" description="Helical" evidence="9">
    <location>
        <begin position="131"/>
        <end position="151"/>
    </location>
</feature>
<dbReference type="SUPFAM" id="SSF55874">
    <property type="entry name" value="ATPase domain of HSP90 chaperone/DNA topoisomerase II/histidine kinase"/>
    <property type="match status" value="1"/>
</dbReference>
<dbReference type="EMBL" id="CP118157">
    <property type="protein sequence ID" value="WOF23028.1"/>
    <property type="molecule type" value="Genomic_DNA"/>
</dbReference>
<dbReference type="Pfam" id="PF07730">
    <property type="entry name" value="HisKA_3"/>
    <property type="match status" value="1"/>
</dbReference>
<evidence type="ECO:0000256" key="9">
    <source>
        <dbReference type="SAM" id="Phobius"/>
    </source>
</evidence>
<feature type="transmembrane region" description="Helical" evidence="9">
    <location>
        <begin position="84"/>
        <end position="101"/>
    </location>
</feature>
<dbReference type="GO" id="GO:0016020">
    <property type="term" value="C:membrane"/>
    <property type="evidence" value="ECO:0007669"/>
    <property type="project" value="InterPro"/>
</dbReference>